<name>A0A7K1V296_9NOCA</name>
<gene>
    <name evidence="2" type="ORF">GPX89_26320</name>
</gene>
<dbReference type="InterPro" id="IPR002918">
    <property type="entry name" value="Lipase_EstA/Esterase_EstB"/>
</dbReference>
<keyword evidence="2" id="KW-0378">Hydrolase</keyword>
<keyword evidence="1" id="KW-0732">Signal</keyword>
<dbReference type="Proteomes" id="UP000466794">
    <property type="component" value="Unassembled WGS sequence"/>
</dbReference>
<dbReference type="Pfam" id="PF01674">
    <property type="entry name" value="Lipase_2"/>
    <property type="match status" value="1"/>
</dbReference>
<keyword evidence="3" id="KW-1185">Reference proteome</keyword>
<sequence>MLRLKVCATAVCAFVSGLTNLSTANADPNTVMQGPPQRDVLSAVRYALENPKAIPSGMNDFSCKPAAAHPYPVVLVNGTFGNMYMNWSMYSPQLAADGYCVFGLDYGSGSGPISSPFWHQVGSMRSSARELGDFIEVVRGATGAAKVDLVGYSQGGLVPLYYINQLGGADEVDTMIGVAPPSNGIAVYGILPWIASNQGVSAAFDSAIPAVQDVTAGSDFVRETASGGLARPNVRYVTIVSRTDSVVQLGDAHLPDGPNVTNMAIQDQCADYYGDHTTYIYNEIALRLVRNSLDLANAVPLQCRLVLPLVN</sequence>
<comment type="caution">
    <text evidence="2">The sequence shown here is derived from an EMBL/GenBank/DDBJ whole genome shotgun (WGS) entry which is preliminary data.</text>
</comment>
<organism evidence="2 3">
    <name type="scientific">Nocardia terrae</name>
    <dbReference type="NCBI Taxonomy" id="2675851"/>
    <lineage>
        <taxon>Bacteria</taxon>
        <taxon>Bacillati</taxon>
        <taxon>Actinomycetota</taxon>
        <taxon>Actinomycetes</taxon>
        <taxon>Mycobacteriales</taxon>
        <taxon>Nocardiaceae</taxon>
        <taxon>Nocardia</taxon>
    </lineage>
</organism>
<evidence type="ECO:0000313" key="2">
    <source>
        <dbReference type="EMBL" id="MVU80756.1"/>
    </source>
</evidence>
<feature type="chain" id="PRO_5029650560" evidence="1">
    <location>
        <begin position="27"/>
        <end position="311"/>
    </location>
</feature>
<dbReference type="Gene3D" id="3.40.50.1820">
    <property type="entry name" value="alpha/beta hydrolase"/>
    <property type="match status" value="1"/>
</dbReference>
<dbReference type="PANTHER" id="PTHR32015:SF1">
    <property type="entry name" value="LIPASE"/>
    <property type="match status" value="1"/>
</dbReference>
<evidence type="ECO:0000256" key="1">
    <source>
        <dbReference type="SAM" id="SignalP"/>
    </source>
</evidence>
<feature type="signal peptide" evidence="1">
    <location>
        <begin position="1"/>
        <end position="26"/>
    </location>
</feature>
<dbReference type="SUPFAM" id="SSF53474">
    <property type="entry name" value="alpha/beta-Hydrolases"/>
    <property type="match status" value="1"/>
</dbReference>
<dbReference type="InterPro" id="IPR029058">
    <property type="entry name" value="AB_hydrolase_fold"/>
</dbReference>
<accession>A0A7K1V296</accession>
<reference evidence="2 3" key="1">
    <citation type="submission" date="2019-12" db="EMBL/GenBank/DDBJ databases">
        <title>Nocardia sp. nov. ET3-3 isolated from soil.</title>
        <authorList>
            <person name="Kanchanasin P."/>
            <person name="Tanasupawat S."/>
            <person name="Yuki M."/>
            <person name="Kudo T."/>
        </authorList>
    </citation>
    <scope>NUCLEOTIDE SEQUENCE [LARGE SCALE GENOMIC DNA]</scope>
    <source>
        <strain evidence="2 3">ET3-3</strain>
    </source>
</reference>
<protein>
    <submittedName>
        <fullName evidence="2">Alpha/beta fold hydrolase</fullName>
    </submittedName>
</protein>
<dbReference type="GO" id="GO:0016042">
    <property type="term" value="P:lipid catabolic process"/>
    <property type="evidence" value="ECO:0007669"/>
    <property type="project" value="InterPro"/>
</dbReference>
<dbReference type="EMBL" id="WRPP01000005">
    <property type="protein sequence ID" value="MVU80756.1"/>
    <property type="molecule type" value="Genomic_DNA"/>
</dbReference>
<dbReference type="AlphaFoldDB" id="A0A7K1V296"/>
<evidence type="ECO:0000313" key="3">
    <source>
        <dbReference type="Proteomes" id="UP000466794"/>
    </source>
</evidence>
<dbReference type="PANTHER" id="PTHR32015">
    <property type="entry name" value="FASTING INDUCED LIPASE"/>
    <property type="match status" value="1"/>
</dbReference>
<proteinExistence type="predicted"/>
<dbReference type="GO" id="GO:0016298">
    <property type="term" value="F:lipase activity"/>
    <property type="evidence" value="ECO:0007669"/>
    <property type="project" value="TreeGrafter"/>
</dbReference>